<keyword evidence="2" id="KW-0812">Transmembrane</keyword>
<proteinExistence type="predicted"/>
<gene>
    <name evidence="3" type="ORF">H5P27_14615</name>
</gene>
<evidence type="ECO:0000256" key="2">
    <source>
        <dbReference type="SAM" id="Phobius"/>
    </source>
</evidence>
<accession>A0A7X1E9F5</accession>
<sequence>MLFSESWHLVAPLRVRLRSDVEARRQVFRGESWFVVHDRLNLQFFRLRPAAYVFLARLDDRRTVEEHWRESLSIDPENTPGQQEVVQLIAQLTGASLLQSEQAGDALQQFRRRQEGRRKQARQQVMNFLFWRIPLFDPDPLVTRAESVLRPVLNKIGLLAWFLLIAWGMKLVFERIDVLFDRSQAVLAPANLGWLYLVSVALKLWHELGHGVLCKRFGGEVRSCGILLLALLPLPFIDVTAAHAFRERRQRVLVGLGGVIFELGAAAVAVFVWAYSGDGLVNQLAYNAIFLASVTTLVFNLNPLLRFDGYFILTDLTDTPNLAKRALSQWKWLLERWVFKLPRLIPVERTVKGVVLVVLYGLASTVYRLFALWAIMLFVGDQLFGIGLVLAVIGGAVWGLGPLFKFARYLIKDQSLEQRRGRSISLATGTVSLVVILLVAVPVPNRFLMPGVVQASPATHLISETDGILVEMLARPGEAVEAGQPLLRLANPELEAAKGAVAAALEEIEARLRLARNSLPALLPALEARLKATESQRSEIERRMEALLVRAPHAGRWGTDGRDLPLGMKIPRGVSLGVVVSQGKRMFSTVVDQDEAGPLFGEPIQRVEIRIRGEADRTLQVGEWSILPGDQRRLPSRALGWAAGGTVEVAGAGEGAESQTAAEPFFEVLAELPSDGDVQLEHSRSGVAKFVLQPRPIASQAWRSLRQLFQKRYQI</sequence>
<keyword evidence="4" id="KW-1185">Reference proteome</keyword>
<feature type="transmembrane region" description="Helical" evidence="2">
    <location>
        <begin position="285"/>
        <end position="305"/>
    </location>
</feature>
<feature type="transmembrane region" description="Helical" evidence="2">
    <location>
        <begin position="382"/>
        <end position="404"/>
    </location>
</feature>
<feature type="transmembrane region" description="Helical" evidence="2">
    <location>
        <begin position="252"/>
        <end position="273"/>
    </location>
</feature>
<keyword evidence="1" id="KW-0175">Coiled coil</keyword>
<evidence type="ECO:0000256" key="1">
    <source>
        <dbReference type="SAM" id="Coils"/>
    </source>
</evidence>
<feature type="transmembrane region" description="Helical" evidence="2">
    <location>
        <begin position="185"/>
        <end position="205"/>
    </location>
</feature>
<evidence type="ECO:0000313" key="4">
    <source>
        <dbReference type="Proteomes" id="UP000526501"/>
    </source>
</evidence>
<evidence type="ECO:0008006" key="5">
    <source>
        <dbReference type="Google" id="ProtNLM"/>
    </source>
</evidence>
<dbReference type="SUPFAM" id="SSF111369">
    <property type="entry name" value="HlyD-like secretion proteins"/>
    <property type="match status" value="1"/>
</dbReference>
<feature type="coiled-coil region" evidence="1">
    <location>
        <begin position="523"/>
        <end position="550"/>
    </location>
</feature>
<feature type="transmembrane region" description="Helical" evidence="2">
    <location>
        <begin position="225"/>
        <end position="245"/>
    </location>
</feature>
<feature type="transmembrane region" description="Helical" evidence="2">
    <location>
        <begin position="156"/>
        <end position="173"/>
    </location>
</feature>
<name>A0A7X1E9F5_9BACT</name>
<dbReference type="RefSeq" id="WP_185661132.1">
    <property type="nucleotide sequence ID" value="NZ_CAWPOO010000012.1"/>
</dbReference>
<dbReference type="Proteomes" id="UP000526501">
    <property type="component" value="Unassembled WGS sequence"/>
</dbReference>
<dbReference type="EMBL" id="JACHVC010000012">
    <property type="protein sequence ID" value="MBC2607281.1"/>
    <property type="molecule type" value="Genomic_DNA"/>
</dbReference>
<feature type="transmembrane region" description="Helical" evidence="2">
    <location>
        <begin position="424"/>
        <end position="443"/>
    </location>
</feature>
<evidence type="ECO:0000313" key="3">
    <source>
        <dbReference type="EMBL" id="MBC2607281.1"/>
    </source>
</evidence>
<protein>
    <recommendedName>
        <fullName evidence="5">Peptide zinc metalloprotease protein</fullName>
    </recommendedName>
</protein>
<dbReference type="Gene3D" id="2.40.50.100">
    <property type="match status" value="1"/>
</dbReference>
<reference evidence="3 4" key="1">
    <citation type="submission" date="2020-07" db="EMBL/GenBank/DDBJ databases">
        <authorList>
            <person name="Feng X."/>
        </authorList>
    </citation>
    <scope>NUCLEOTIDE SEQUENCE [LARGE SCALE GENOMIC DNA]</scope>
    <source>
        <strain evidence="3 4">JCM23202</strain>
    </source>
</reference>
<keyword evidence="2" id="KW-1133">Transmembrane helix</keyword>
<comment type="caution">
    <text evidence="3">The sequence shown here is derived from an EMBL/GenBank/DDBJ whole genome shotgun (WGS) entry which is preliminary data.</text>
</comment>
<keyword evidence="2" id="KW-0472">Membrane</keyword>
<dbReference type="AlphaFoldDB" id="A0A7X1E9F5"/>
<feature type="transmembrane region" description="Helical" evidence="2">
    <location>
        <begin position="353"/>
        <end position="376"/>
    </location>
</feature>
<dbReference type="Gene3D" id="1.10.287.470">
    <property type="entry name" value="Helix hairpin bin"/>
    <property type="match status" value="1"/>
</dbReference>
<organism evidence="3 4">
    <name type="scientific">Pelagicoccus albus</name>
    <dbReference type="NCBI Taxonomy" id="415222"/>
    <lineage>
        <taxon>Bacteria</taxon>
        <taxon>Pseudomonadati</taxon>
        <taxon>Verrucomicrobiota</taxon>
        <taxon>Opitutia</taxon>
        <taxon>Puniceicoccales</taxon>
        <taxon>Pelagicoccaceae</taxon>
        <taxon>Pelagicoccus</taxon>
    </lineage>
</organism>